<dbReference type="InterPro" id="IPR003661">
    <property type="entry name" value="HisK_dim/P_dom"/>
</dbReference>
<dbReference type="SUPFAM" id="SSF55874">
    <property type="entry name" value="ATPase domain of HSP90 chaperone/DNA topoisomerase II/histidine kinase"/>
    <property type="match status" value="1"/>
</dbReference>
<feature type="domain" description="PAC" evidence="9">
    <location>
        <begin position="227"/>
        <end position="282"/>
    </location>
</feature>
<dbReference type="PANTHER" id="PTHR43065">
    <property type="entry name" value="SENSOR HISTIDINE KINASE"/>
    <property type="match status" value="1"/>
</dbReference>
<dbReference type="Pfam" id="PF00512">
    <property type="entry name" value="HisKA"/>
    <property type="match status" value="1"/>
</dbReference>
<dbReference type="InterPro" id="IPR003594">
    <property type="entry name" value="HATPase_dom"/>
</dbReference>
<dbReference type="InterPro" id="IPR003018">
    <property type="entry name" value="GAF"/>
</dbReference>
<dbReference type="EMBL" id="BAABBF010000001">
    <property type="protein sequence ID" value="GAA3696159.1"/>
    <property type="molecule type" value="Genomic_DNA"/>
</dbReference>
<organism evidence="10 11">
    <name type="scientific">Sphingomonas cynarae</name>
    <dbReference type="NCBI Taxonomy" id="930197"/>
    <lineage>
        <taxon>Bacteria</taxon>
        <taxon>Pseudomonadati</taxon>
        <taxon>Pseudomonadota</taxon>
        <taxon>Alphaproteobacteria</taxon>
        <taxon>Sphingomonadales</taxon>
        <taxon>Sphingomonadaceae</taxon>
        <taxon>Sphingomonas</taxon>
    </lineage>
</organism>
<dbReference type="Gene3D" id="3.30.450.20">
    <property type="entry name" value="PAS domain"/>
    <property type="match status" value="3"/>
</dbReference>
<dbReference type="CDD" id="cd18161">
    <property type="entry name" value="REC_hyHK_blue-like"/>
    <property type="match status" value="1"/>
</dbReference>
<evidence type="ECO:0000256" key="4">
    <source>
        <dbReference type="ARBA" id="ARBA00022679"/>
    </source>
</evidence>
<accession>A0ABP7CTT8</accession>
<evidence type="ECO:0000313" key="10">
    <source>
        <dbReference type="EMBL" id="GAA3696159.1"/>
    </source>
</evidence>
<dbReference type="SUPFAM" id="SSF55781">
    <property type="entry name" value="GAF domain-like"/>
    <property type="match status" value="1"/>
</dbReference>
<dbReference type="EC" id="2.7.13.3" evidence="2"/>
<dbReference type="InterPro" id="IPR036097">
    <property type="entry name" value="HisK_dim/P_sf"/>
</dbReference>
<feature type="modified residue" description="4-aspartylphosphate" evidence="6">
    <location>
        <position position="907"/>
    </location>
</feature>
<dbReference type="PROSITE" id="PS50113">
    <property type="entry name" value="PAC"/>
    <property type="match status" value="1"/>
</dbReference>
<dbReference type="SUPFAM" id="SSF47384">
    <property type="entry name" value="Homodimeric domain of signal transducing histidine kinase"/>
    <property type="match status" value="1"/>
</dbReference>
<proteinExistence type="predicted"/>
<dbReference type="SMART" id="SM00388">
    <property type="entry name" value="HisKA"/>
    <property type="match status" value="1"/>
</dbReference>
<evidence type="ECO:0000256" key="1">
    <source>
        <dbReference type="ARBA" id="ARBA00000085"/>
    </source>
</evidence>
<dbReference type="Pfam" id="PF08448">
    <property type="entry name" value="PAS_4"/>
    <property type="match status" value="2"/>
</dbReference>
<dbReference type="InterPro" id="IPR000700">
    <property type="entry name" value="PAS-assoc_C"/>
</dbReference>
<feature type="domain" description="Response regulatory" evidence="8">
    <location>
        <begin position="857"/>
        <end position="977"/>
    </location>
</feature>
<evidence type="ECO:0000256" key="5">
    <source>
        <dbReference type="ARBA" id="ARBA00022777"/>
    </source>
</evidence>
<comment type="caution">
    <text evidence="10">The sequence shown here is derived from an EMBL/GenBank/DDBJ whole genome shotgun (WGS) entry which is preliminary data.</text>
</comment>
<keyword evidence="3 6" id="KW-0597">Phosphoprotein</keyword>
<dbReference type="InterPro" id="IPR001789">
    <property type="entry name" value="Sig_transdc_resp-reg_receiver"/>
</dbReference>
<sequence length="978" mass="104409">MGDRIRAFDWSSTPLGPIAGWSPGLVAATALLLHSPTAMVLLWGAEGTMIHNDAYAMFAGERHLDQLGVGVHTGWPEVVEFNTHVLRTGLAGGSLQYRDHLMRLNRTGTLEDVWMDLSYSPTFDEAGRPAGVLAMIVDTTATVLARRRIAAEHGRLEQLFEQSPTFMALLSGPEHRFELVNPGYRQLIGHREVIGLTMVEALPDAVTQGYLALLDEVYRSGEPYSAKGATYMVEPNPDGHVDERVIDFVFQPIRDAAGMVTGIFVEGADVTDRAVAERDLRDSEARLRFLDQLGERTVPLGDADAIMAVTTELIAMHLGASRCVYADIDADGEGCKVGGGWVLPGGVPLDGRHHLIDLGAAAVALLRAGEPLIVGDATVEMPGTAPFEALGVRASVCIPLIRNGRLHALLALHDAKPRRWSTAEVLVIRQAAMRSWALVERVRAEAALRDLNATLEARVAERAAAVQQGEQTIRTVFENSFMDQTLLSTTGEVVYVNATALAGIEAVSADVIGRPFATTPWFAATPGAPDQVRAGIARAAAGDSVRLHLALDLPTGARVYDYSLRPAFDGAGNVVAIVSEAIEITARVRAEDALRQAQKMEAVGQLTGGLAHDFNNLLAAISGNLELLERRIAQGRIDGLARYIDGATQGARRAAALTQRLLAFSRRQTLDPRPTDADRLIADMTDLIRQSVGPTVALEIATTEKLWPINVDASQLENALLNLCVNARDAMAPDGGCLRIRTDNVMLGEGDVLRRDVAAGEYVRISVIDGGAGMPPEVMQRAFDPFFTTKPIGHGTGLGLSMVYGFARQSGGQVRIESAEGQGTTICLCLPRFHGTIDPAVDAAGPVVTDEQGAGETVLVIDDEPVLRALIVEVLVEAGYRVLEAGDGAEGLRLLESGARIDLLVTDVGLPGGMNGRQVADAARLSRPALRVLFITGFADIAAVGQAGSWGGLEPGMGVLTKPFPVASLTAKIREMLD</sequence>
<dbReference type="CDD" id="cd00082">
    <property type="entry name" value="HisKA"/>
    <property type="match status" value="1"/>
</dbReference>
<dbReference type="Gene3D" id="3.40.50.2300">
    <property type="match status" value="1"/>
</dbReference>
<dbReference type="Proteomes" id="UP001500523">
    <property type="component" value="Unassembled WGS sequence"/>
</dbReference>
<name>A0ABP7CTT8_9SPHN</name>
<dbReference type="SUPFAM" id="SSF55785">
    <property type="entry name" value="PYP-like sensor domain (PAS domain)"/>
    <property type="match status" value="2"/>
</dbReference>
<keyword evidence="11" id="KW-1185">Reference proteome</keyword>
<gene>
    <name evidence="10" type="ORF">GCM10022268_03420</name>
</gene>
<dbReference type="Pfam" id="PF02518">
    <property type="entry name" value="HATPase_c"/>
    <property type="match status" value="1"/>
</dbReference>
<dbReference type="Gene3D" id="3.30.450.40">
    <property type="match status" value="1"/>
</dbReference>
<dbReference type="InterPro" id="IPR035965">
    <property type="entry name" value="PAS-like_dom_sf"/>
</dbReference>
<evidence type="ECO:0000259" key="9">
    <source>
        <dbReference type="PROSITE" id="PS50113"/>
    </source>
</evidence>
<evidence type="ECO:0000256" key="2">
    <source>
        <dbReference type="ARBA" id="ARBA00012438"/>
    </source>
</evidence>
<dbReference type="SMART" id="SM00448">
    <property type="entry name" value="REC"/>
    <property type="match status" value="1"/>
</dbReference>
<dbReference type="SMART" id="SM00065">
    <property type="entry name" value="GAF"/>
    <property type="match status" value="1"/>
</dbReference>
<evidence type="ECO:0000259" key="7">
    <source>
        <dbReference type="PROSITE" id="PS50109"/>
    </source>
</evidence>
<dbReference type="InterPro" id="IPR005467">
    <property type="entry name" value="His_kinase_dom"/>
</dbReference>
<dbReference type="PROSITE" id="PS50109">
    <property type="entry name" value="HIS_KIN"/>
    <property type="match status" value="1"/>
</dbReference>
<keyword evidence="5" id="KW-0418">Kinase</keyword>
<dbReference type="PROSITE" id="PS50110">
    <property type="entry name" value="RESPONSE_REGULATORY"/>
    <property type="match status" value="1"/>
</dbReference>
<reference evidence="11" key="1">
    <citation type="journal article" date="2019" name="Int. J. Syst. Evol. Microbiol.">
        <title>The Global Catalogue of Microorganisms (GCM) 10K type strain sequencing project: providing services to taxonomists for standard genome sequencing and annotation.</title>
        <authorList>
            <consortium name="The Broad Institute Genomics Platform"/>
            <consortium name="The Broad Institute Genome Sequencing Center for Infectious Disease"/>
            <person name="Wu L."/>
            <person name="Ma J."/>
        </authorList>
    </citation>
    <scope>NUCLEOTIDE SEQUENCE [LARGE SCALE GENOMIC DNA]</scope>
    <source>
        <strain evidence="11">JCM 17498</strain>
    </source>
</reference>
<dbReference type="InterPro" id="IPR029016">
    <property type="entry name" value="GAF-like_dom_sf"/>
</dbReference>
<dbReference type="PRINTS" id="PR00344">
    <property type="entry name" value="BCTRLSENSOR"/>
</dbReference>
<dbReference type="Pfam" id="PF00072">
    <property type="entry name" value="Response_reg"/>
    <property type="match status" value="1"/>
</dbReference>
<feature type="domain" description="Histidine kinase" evidence="7">
    <location>
        <begin position="609"/>
        <end position="834"/>
    </location>
</feature>
<dbReference type="InterPro" id="IPR036890">
    <property type="entry name" value="HATPase_C_sf"/>
</dbReference>
<dbReference type="Pfam" id="PF01590">
    <property type="entry name" value="GAF"/>
    <property type="match status" value="1"/>
</dbReference>
<dbReference type="SMART" id="SM00387">
    <property type="entry name" value="HATPase_c"/>
    <property type="match status" value="1"/>
</dbReference>
<dbReference type="PANTHER" id="PTHR43065:SF42">
    <property type="entry name" value="TWO-COMPONENT SENSOR PPRA"/>
    <property type="match status" value="1"/>
</dbReference>
<dbReference type="Gene3D" id="1.10.287.130">
    <property type="match status" value="1"/>
</dbReference>
<dbReference type="InterPro" id="IPR004358">
    <property type="entry name" value="Sig_transdc_His_kin-like_C"/>
</dbReference>
<evidence type="ECO:0000256" key="3">
    <source>
        <dbReference type="ARBA" id="ARBA00022553"/>
    </source>
</evidence>
<evidence type="ECO:0000313" key="11">
    <source>
        <dbReference type="Proteomes" id="UP001500523"/>
    </source>
</evidence>
<comment type="catalytic activity">
    <reaction evidence="1">
        <text>ATP + protein L-histidine = ADP + protein N-phospho-L-histidine.</text>
        <dbReference type="EC" id="2.7.13.3"/>
    </reaction>
</comment>
<evidence type="ECO:0000259" key="8">
    <source>
        <dbReference type="PROSITE" id="PS50110"/>
    </source>
</evidence>
<dbReference type="Gene3D" id="3.30.565.10">
    <property type="entry name" value="Histidine kinase-like ATPase, C-terminal domain"/>
    <property type="match status" value="1"/>
</dbReference>
<protein>
    <recommendedName>
        <fullName evidence="2">histidine kinase</fullName>
        <ecNumber evidence="2">2.7.13.3</ecNumber>
    </recommendedName>
</protein>
<evidence type="ECO:0000256" key="6">
    <source>
        <dbReference type="PROSITE-ProRule" id="PRU00169"/>
    </source>
</evidence>
<keyword evidence="4" id="KW-0808">Transferase</keyword>
<dbReference type="InterPro" id="IPR011006">
    <property type="entry name" value="CheY-like_superfamily"/>
</dbReference>
<dbReference type="SUPFAM" id="SSF52172">
    <property type="entry name" value="CheY-like"/>
    <property type="match status" value="1"/>
</dbReference>
<dbReference type="InterPro" id="IPR013656">
    <property type="entry name" value="PAS_4"/>
</dbReference>